<dbReference type="AlphaFoldDB" id="A0A9W8X5Q5"/>
<feature type="region of interest" description="Disordered" evidence="1">
    <location>
        <begin position="211"/>
        <end position="230"/>
    </location>
</feature>
<dbReference type="PANTHER" id="PTHR35910:SF1">
    <property type="entry name" value="2EXR DOMAIN-CONTAINING PROTEIN"/>
    <property type="match status" value="1"/>
</dbReference>
<proteinExistence type="predicted"/>
<evidence type="ECO:0000313" key="3">
    <source>
        <dbReference type="EMBL" id="KAJ4340918.1"/>
    </source>
</evidence>
<evidence type="ECO:0000256" key="1">
    <source>
        <dbReference type="SAM" id="MobiDB-lite"/>
    </source>
</evidence>
<accession>A0A9W8X5Q5</accession>
<dbReference type="OrthoDB" id="3473305at2759"/>
<dbReference type="InterPro" id="IPR045518">
    <property type="entry name" value="2EXR"/>
</dbReference>
<protein>
    <recommendedName>
        <fullName evidence="2">2EXR domain-containing protein</fullName>
    </recommendedName>
</protein>
<dbReference type="PANTHER" id="PTHR35910">
    <property type="entry name" value="2EXR DOMAIN-CONTAINING PROTEIN"/>
    <property type="match status" value="1"/>
</dbReference>
<feature type="domain" description="2EXR" evidence="2">
    <location>
        <begin position="19"/>
        <end position="110"/>
    </location>
</feature>
<evidence type="ECO:0000313" key="4">
    <source>
        <dbReference type="Proteomes" id="UP001140562"/>
    </source>
</evidence>
<organism evidence="3 4">
    <name type="scientific">Didymella glomerata</name>
    <dbReference type="NCBI Taxonomy" id="749621"/>
    <lineage>
        <taxon>Eukaryota</taxon>
        <taxon>Fungi</taxon>
        <taxon>Dikarya</taxon>
        <taxon>Ascomycota</taxon>
        <taxon>Pezizomycotina</taxon>
        <taxon>Dothideomycetes</taxon>
        <taxon>Pleosporomycetidae</taxon>
        <taxon>Pleosporales</taxon>
        <taxon>Pleosporineae</taxon>
        <taxon>Didymellaceae</taxon>
        <taxon>Didymella</taxon>
    </lineage>
</organism>
<dbReference type="Pfam" id="PF20150">
    <property type="entry name" value="2EXR"/>
    <property type="match status" value="1"/>
</dbReference>
<gene>
    <name evidence="3" type="ORF">N0V87_002272</name>
</gene>
<dbReference type="EMBL" id="JAPEUV010000014">
    <property type="protein sequence ID" value="KAJ4340918.1"/>
    <property type="molecule type" value="Genomic_DNA"/>
</dbReference>
<dbReference type="Proteomes" id="UP001140562">
    <property type="component" value="Unassembled WGS sequence"/>
</dbReference>
<name>A0A9W8X5Q5_9PLEO</name>
<evidence type="ECO:0000259" key="2">
    <source>
        <dbReference type="Pfam" id="PF20150"/>
    </source>
</evidence>
<feature type="compositionally biased region" description="Acidic residues" evidence="1">
    <location>
        <begin position="214"/>
        <end position="226"/>
    </location>
</feature>
<comment type="caution">
    <text evidence="3">The sequence shown here is derived from an EMBL/GenBank/DDBJ whole genome shotgun (WGS) entry which is preliminary data.</text>
</comment>
<reference evidence="3" key="1">
    <citation type="submission" date="2022-10" db="EMBL/GenBank/DDBJ databases">
        <title>Tapping the CABI collections for fungal endophytes: first genome assemblies for Collariella, Neodidymelliopsis, Ascochyta clinopodiicola, Didymella pomorum, Didymosphaeria variabile, Neocosmospora piperis and Neocucurbitaria cava.</title>
        <authorList>
            <person name="Hill R."/>
        </authorList>
    </citation>
    <scope>NUCLEOTIDE SEQUENCE</scope>
    <source>
        <strain evidence="3">IMI 360193</strain>
    </source>
</reference>
<sequence length="248" mass="28349">MATNDDQLLYSTGCTPTSFHMFSKLPDSLRALILSYAAPTPRTRFIELYGFASPSFNPRIRYIPRLPALFAVSRETRDFSIAHEGGTLAHLFATPKPENTFYFNLERDIIFLSSRFTPSAESTETSRLRELSSLLKPAFLSQVRKVVVTYSSLDDFSESSIGEVLLDYYGLEALYVAMCDWWSDKAVRTRLRQGRPLQGYVKFKIEAEMRVAEGEETEDEDESAEDYEARTSGRAKRRVVECELRLDE</sequence>
<keyword evidence="4" id="KW-1185">Reference proteome</keyword>